<reference evidence="4" key="1">
    <citation type="journal article" date="2019" name="Int. J. Syst. Evol. Microbiol.">
        <title>The Global Catalogue of Microorganisms (GCM) 10K type strain sequencing project: providing services to taxonomists for standard genome sequencing and annotation.</title>
        <authorList>
            <consortium name="The Broad Institute Genomics Platform"/>
            <consortium name="The Broad Institute Genome Sequencing Center for Infectious Disease"/>
            <person name="Wu L."/>
            <person name="Ma J."/>
        </authorList>
    </citation>
    <scope>NUCLEOTIDE SEQUENCE [LARGE SCALE GENOMIC DNA]</scope>
    <source>
        <strain evidence="4">JCM 17906</strain>
    </source>
</reference>
<feature type="domain" description="Glucose-methanol-choline oxidoreductase C-terminal" evidence="2">
    <location>
        <begin position="1"/>
        <end position="47"/>
    </location>
</feature>
<dbReference type="PANTHER" id="PTHR11552">
    <property type="entry name" value="GLUCOSE-METHANOL-CHOLINE GMC OXIDOREDUCTASE"/>
    <property type="match status" value="1"/>
</dbReference>
<organism evidence="3 4">
    <name type="scientific">Pseudonocardia xishanensis</name>
    <dbReference type="NCBI Taxonomy" id="630995"/>
    <lineage>
        <taxon>Bacteria</taxon>
        <taxon>Bacillati</taxon>
        <taxon>Actinomycetota</taxon>
        <taxon>Actinomycetes</taxon>
        <taxon>Pseudonocardiales</taxon>
        <taxon>Pseudonocardiaceae</taxon>
        <taxon>Pseudonocardia</taxon>
    </lineage>
</organism>
<evidence type="ECO:0000259" key="2">
    <source>
        <dbReference type="Pfam" id="PF05199"/>
    </source>
</evidence>
<dbReference type="Pfam" id="PF05199">
    <property type="entry name" value="GMC_oxred_C"/>
    <property type="match status" value="1"/>
</dbReference>
<protein>
    <recommendedName>
        <fullName evidence="2">Glucose-methanol-choline oxidoreductase C-terminal domain-containing protein</fullName>
    </recommendedName>
</protein>
<dbReference type="InterPro" id="IPR007867">
    <property type="entry name" value="GMC_OxRtase_C"/>
</dbReference>
<dbReference type="Proteomes" id="UP001501598">
    <property type="component" value="Unassembled WGS sequence"/>
</dbReference>
<evidence type="ECO:0000313" key="3">
    <source>
        <dbReference type="EMBL" id="GAA4545259.1"/>
    </source>
</evidence>
<dbReference type="InterPro" id="IPR012132">
    <property type="entry name" value="GMC_OxRdtase"/>
</dbReference>
<name>A0ABP8RS77_9PSEU</name>
<dbReference type="EMBL" id="BAABGT010000030">
    <property type="protein sequence ID" value="GAA4545259.1"/>
    <property type="molecule type" value="Genomic_DNA"/>
</dbReference>
<dbReference type="PANTHER" id="PTHR11552:SF147">
    <property type="entry name" value="CHOLINE DEHYDROGENASE, MITOCHONDRIAL"/>
    <property type="match status" value="1"/>
</dbReference>
<dbReference type="InterPro" id="IPR036188">
    <property type="entry name" value="FAD/NAD-bd_sf"/>
</dbReference>
<dbReference type="SUPFAM" id="SSF51905">
    <property type="entry name" value="FAD/NAD(P)-binding domain"/>
    <property type="match status" value="1"/>
</dbReference>
<dbReference type="Gene3D" id="3.50.50.60">
    <property type="entry name" value="FAD/NAD(P)-binding domain"/>
    <property type="match status" value="1"/>
</dbReference>
<keyword evidence="4" id="KW-1185">Reference proteome</keyword>
<proteinExistence type="inferred from homology"/>
<comment type="similarity">
    <text evidence="1">Belongs to the GMC oxidoreductase family.</text>
</comment>
<comment type="caution">
    <text evidence="3">The sequence shown here is derived from an EMBL/GenBank/DDBJ whole genome shotgun (WGS) entry which is preliminary data.</text>
</comment>
<accession>A0ABP8RS77</accession>
<evidence type="ECO:0000313" key="4">
    <source>
        <dbReference type="Proteomes" id="UP001501598"/>
    </source>
</evidence>
<gene>
    <name evidence="3" type="ORF">GCM10023175_24690</name>
</gene>
<evidence type="ECO:0000256" key="1">
    <source>
        <dbReference type="ARBA" id="ARBA00010790"/>
    </source>
</evidence>
<sequence>MGPNGDEAAVVDQYCRVRGVEGLRVVDTSVMPHVTSRGPAATAVMIGERVAAFFQDAGRGQCIPVVGARRRGLPLVGGAGHC</sequence>